<keyword evidence="2" id="KW-1185">Reference proteome</keyword>
<gene>
    <name evidence="1" type="ORF">EDD18DRAFT_1355505</name>
</gene>
<organism evidence="1 2">
    <name type="scientific">Armillaria luteobubalina</name>
    <dbReference type="NCBI Taxonomy" id="153913"/>
    <lineage>
        <taxon>Eukaryota</taxon>
        <taxon>Fungi</taxon>
        <taxon>Dikarya</taxon>
        <taxon>Basidiomycota</taxon>
        <taxon>Agaricomycotina</taxon>
        <taxon>Agaricomycetes</taxon>
        <taxon>Agaricomycetidae</taxon>
        <taxon>Agaricales</taxon>
        <taxon>Marasmiineae</taxon>
        <taxon>Physalacriaceae</taxon>
        <taxon>Armillaria</taxon>
    </lineage>
</organism>
<reference evidence="1" key="1">
    <citation type="submission" date="2023-06" db="EMBL/GenBank/DDBJ databases">
        <authorList>
            <consortium name="Lawrence Berkeley National Laboratory"/>
            <person name="Ahrendt S."/>
            <person name="Sahu N."/>
            <person name="Indic B."/>
            <person name="Wong-Bajracharya J."/>
            <person name="Merenyi Z."/>
            <person name="Ke H.-M."/>
            <person name="Monk M."/>
            <person name="Kocsube S."/>
            <person name="Drula E."/>
            <person name="Lipzen A."/>
            <person name="Balint B."/>
            <person name="Henrissat B."/>
            <person name="Andreopoulos B."/>
            <person name="Martin F.M."/>
            <person name="Harder C.B."/>
            <person name="Rigling D."/>
            <person name="Ford K.L."/>
            <person name="Foster G.D."/>
            <person name="Pangilinan J."/>
            <person name="Papanicolaou A."/>
            <person name="Barry K."/>
            <person name="LaButti K."/>
            <person name="Viragh M."/>
            <person name="Koriabine M."/>
            <person name="Yan M."/>
            <person name="Riley R."/>
            <person name="Champramary S."/>
            <person name="Plett K.L."/>
            <person name="Tsai I.J."/>
            <person name="Slot J."/>
            <person name="Sipos G."/>
            <person name="Plett J."/>
            <person name="Nagy L.G."/>
            <person name="Grigoriev I.V."/>
        </authorList>
    </citation>
    <scope>NUCLEOTIDE SEQUENCE</scope>
    <source>
        <strain evidence="1">HWK02</strain>
    </source>
</reference>
<sequence>MPGGTAVYVSSPVGDQDVQKEMRRLEQTEKHLVHEHGMDFPVDSTAVLQAKKCSKSTLVRVGSTHPDFLDAQKGAAELQILQSLRSQYVAGVGQSVPHTQISDVGSAVCPEPINSVDVLKEVNEVHHSKLIRRRLKPMSSIIGKSTTRPLAIADARHSTEPSRFGAVLIGIDAYARDPLRGCSTPSRANIIDMLYSLVDNRNIARRQYLHLLRWAWL</sequence>
<dbReference type="Proteomes" id="UP001175228">
    <property type="component" value="Unassembled WGS sequence"/>
</dbReference>
<accession>A0AA39UV45</accession>
<proteinExistence type="predicted"/>
<evidence type="ECO:0000313" key="1">
    <source>
        <dbReference type="EMBL" id="KAK0494190.1"/>
    </source>
</evidence>
<name>A0AA39UV45_9AGAR</name>
<dbReference type="EMBL" id="JAUEPU010000021">
    <property type="protein sequence ID" value="KAK0494190.1"/>
    <property type="molecule type" value="Genomic_DNA"/>
</dbReference>
<evidence type="ECO:0000313" key="2">
    <source>
        <dbReference type="Proteomes" id="UP001175228"/>
    </source>
</evidence>
<protein>
    <submittedName>
        <fullName evidence="1">Uncharacterized protein</fullName>
    </submittedName>
</protein>
<dbReference type="AlphaFoldDB" id="A0AA39UV45"/>
<comment type="caution">
    <text evidence="1">The sequence shown here is derived from an EMBL/GenBank/DDBJ whole genome shotgun (WGS) entry which is preliminary data.</text>
</comment>